<evidence type="ECO:0000313" key="1">
    <source>
        <dbReference type="EMBL" id="AUG88086.1"/>
    </source>
</evidence>
<protein>
    <submittedName>
        <fullName evidence="1">Uncharacterized protein</fullName>
    </submittedName>
</protein>
<accession>A0A2H5BPN2</accession>
<dbReference type="EMBL" id="MG428991">
    <property type="protein sequence ID" value="AUG88086.1"/>
    <property type="molecule type" value="Genomic_DNA"/>
</dbReference>
<proteinExistence type="predicted"/>
<dbReference type="Proteomes" id="UP000241345">
    <property type="component" value="Segment"/>
</dbReference>
<sequence>MFTINISISADNLESSVSNFIEYMKPFGHVILNCKLDVEGGVAEMLFTTPSPTEAFVLIERLTSEDIPVPEPLQDIYFSETIYSLHTIPPDVSQEDIVRLINHNINFGCIVRRDNYRLRNHMLNMNAPEVPDISPRSLRSIQEAINILSNKVLGTELLTMINKQEEVKWPVH</sequence>
<evidence type="ECO:0000313" key="2">
    <source>
        <dbReference type="Proteomes" id="UP000241345"/>
    </source>
</evidence>
<name>A0A2H5BPN2_9CAUD</name>
<reference evidence="1 2" key="2">
    <citation type="journal article" date="2019" name="Microbiol. Resour. Announc.">
        <title>Complete Genome Sequence of Klebsiella pneumoniae Myophage May.</title>
        <authorList>
            <person name="Nguyen K.T."/>
            <person name="Bonasera R."/>
            <person name="Benson G."/>
            <person name="Hernandez-Morales A.C."/>
            <person name="Gill J.J."/>
            <person name="Liu M."/>
        </authorList>
    </citation>
    <scope>NUCLEOTIDE SEQUENCE [LARGE SCALE GENOMIC DNA]</scope>
</reference>
<dbReference type="InterPro" id="IPR057105">
    <property type="entry name" value="ACT-containing_phage"/>
</dbReference>
<organism evidence="1 2">
    <name type="scientific">Klebsiella phage May</name>
    <dbReference type="NCBI Taxonomy" id="2054272"/>
    <lineage>
        <taxon>Viruses</taxon>
        <taxon>Duplodnaviria</taxon>
        <taxon>Heunggongvirae</taxon>
        <taxon>Uroviricota</taxon>
        <taxon>Caudoviricetes</taxon>
        <taxon>Pantevenvirales</taxon>
        <taxon>Ackermannviridae</taxon>
        <taxon>Taipeivirus</taxon>
        <taxon>Taipeivirus may</taxon>
    </lineage>
</organism>
<gene>
    <name evidence="1" type="ORF">CPT_May_172</name>
</gene>
<dbReference type="Pfam" id="PF24021">
    <property type="entry name" value="ACT_phage"/>
    <property type="match status" value="1"/>
</dbReference>
<reference evidence="2" key="1">
    <citation type="submission" date="2017-11" db="EMBL/GenBank/DDBJ databases">
        <title>Complete Genome of Klebsiella pneumoniae Myophage May.</title>
        <authorList>
            <person name="Nguyen K."/>
            <person name="Bonasera R."/>
            <person name="Gill J.J."/>
            <person name="Liu M."/>
        </authorList>
    </citation>
    <scope>NUCLEOTIDE SEQUENCE [LARGE SCALE GENOMIC DNA]</scope>
</reference>
<keyword evidence="2" id="KW-1185">Reference proteome</keyword>